<organism evidence="2 3">
    <name type="scientific">Mucor circinelloides f. circinelloides (strain 1006PhL)</name>
    <name type="common">Mucormycosis agent</name>
    <name type="synonym">Calyptromyces circinelloides</name>
    <dbReference type="NCBI Taxonomy" id="1220926"/>
    <lineage>
        <taxon>Eukaryota</taxon>
        <taxon>Fungi</taxon>
        <taxon>Fungi incertae sedis</taxon>
        <taxon>Mucoromycota</taxon>
        <taxon>Mucoromycotina</taxon>
        <taxon>Mucoromycetes</taxon>
        <taxon>Mucorales</taxon>
        <taxon>Mucorineae</taxon>
        <taxon>Mucoraceae</taxon>
        <taxon>Mucor</taxon>
    </lineage>
</organism>
<dbReference type="Proteomes" id="UP000014254">
    <property type="component" value="Unassembled WGS sequence"/>
</dbReference>
<dbReference type="OrthoDB" id="2103474at2759"/>
<reference evidence="3" key="1">
    <citation type="submission" date="2013-05" db="EMBL/GenBank/DDBJ databases">
        <title>The Genome sequence of Mucor circinelloides f. circinelloides 1006PhL.</title>
        <authorList>
            <consortium name="The Broad Institute Genomics Platform"/>
            <person name="Cuomo C."/>
            <person name="Earl A."/>
            <person name="Findley K."/>
            <person name="Lee S.C."/>
            <person name="Walker B."/>
            <person name="Young S."/>
            <person name="Zeng Q."/>
            <person name="Gargeya S."/>
            <person name="Fitzgerald M."/>
            <person name="Haas B."/>
            <person name="Abouelleil A."/>
            <person name="Allen A.W."/>
            <person name="Alvarado L."/>
            <person name="Arachchi H.M."/>
            <person name="Berlin A.M."/>
            <person name="Chapman S.B."/>
            <person name="Gainer-Dewar J."/>
            <person name="Goldberg J."/>
            <person name="Griggs A."/>
            <person name="Gujja S."/>
            <person name="Hansen M."/>
            <person name="Howarth C."/>
            <person name="Imamovic A."/>
            <person name="Ireland A."/>
            <person name="Larimer J."/>
            <person name="McCowan C."/>
            <person name="Murphy C."/>
            <person name="Pearson M."/>
            <person name="Poon T.W."/>
            <person name="Priest M."/>
            <person name="Roberts A."/>
            <person name="Saif S."/>
            <person name="Shea T."/>
            <person name="Sisk P."/>
            <person name="Sykes S."/>
            <person name="Wortman J."/>
            <person name="Nusbaum C."/>
            <person name="Birren B."/>
        </authorList>
    </citation>
    <scope>NUCLEOTIDE SEQUENCE [LARGE SCALE GENOMIC DNA]</scope>
    <source>
        <strain evidence="3">1006PhL</strain>
    </source>
</reference>
<evidence type="ECO:0000313" key="2">
    <source>
        <dbReference type="EMBL" id="EPB89323.1"/>
    </source>
</evidence>
<feature type="transmembrane region" description="Helical" evidence="1">
    <location>
        <begin position="123"/>
        <end position="143"/>
    </location>
</feature>
<dbReference type="AlphaFoldDB" id="S2K298"/>
<proteinExistence type="predicted"/>
<keyword evidence="1" id="KW-1133">Transmembrane helix</keyword>
<dbReference type="OMA" id="MMYNITV"/>
<keyword evidence="3" id="KW-1185">Reference proteome</keyword>
<keyword evidence="1" id="KW-0472">Membrane</keyword>
<evidence type="ECO:0000256" key="1">
    <source>
        <dbReference type="SAM" id="Phobius"/>
    </source>
</evidence>
<dbReference type="InParanoid" id="S2K298"/>
<feature type="transmembrane region" description="Helical" evidence="1">
    <location>
        <begin position="83"/>
        <end position="103"/>
    </location>
</feature>
<keyword evidence="1" id="KW-0812">Transmembrane</keyword>
<dbReference type="eggNOG" id="ENOG502TJP0">
    <property type="taxonomic scope" value="Eukaryota"/>
</dbReference>
<dbReference type="VEuPathDB" id="FungiDB:HMPREF1544_03832"/>
<dbReference type="Pfam" id="PF13430">
    <property type="entry name" value="DUF4112"/>
    <property type="match status" value="1"/>
</dbReference>
<gene>
    <name evidence="2" type="ORF">HMPREF1544_03832</name>
</gene>
<dbReference type="InterPro" id="IPR025187">
    <property type="entry name" value="DUF4112"/>
</dbReference>
<name>S2K298_MUCC1</name>
<dbReference type="EMBL" id="KE123936">
    <property type="protein sequence ID" value="EPB89323.1"/>
    <property type="molecule type" value="Genomic_DNA"/>
</dbReference>
<sequence length="220" mass="25224">MNYIKKKIAVGLHVPQLAEKARKKGIEQLNILEKKHSYFDQTLPPRRMTENERKKRMKKISRIANSLDNAIPHSPIPIGIDTILGFIPIIGGLLGWFLALYQIYLSTTFGIPLWLLMRMMYNITVDFLFTFIPVLGGFLHMFYKANLYNYEEMCNWYDNPSGEYGQRVKAGERSSSAAGPPPGEITWTQLGKDLAQLVIKSMNSTKKSVIEQRNNKKKPE</sequence>
<dbReference type="PANTHER" id="PTHR35519">
    <property type="entry name" value="MEMBRANE PROTEINS"/>
    <property type="match status" value="1"/>
</dbReference>
<evidence type="ECO:0000313" key="3">
    <source>
        <dbReference type="Proteomes" id="UP000014254"/>
    </source>
</evidence>
<dbReference type="STRING" id="1220926.S2K298"/>
<protein>
    <submittedName>
        <fullName evidence="2">Uncharacterized protein</fullName>
    </submittedName>
</protein>
<dbReference type="PANTHER" id="PTHR35519:SF2">
    <property type="entry name" value="PH DOMAIN PROTEIN"/>
    <property type="match status" value="1"/>
</dbReference>
<accession>S2K298</accession>